<dbReference type="Gene3D" id="3.30.450.180">
    <property type="match status" value="1"/>
</dbReference>
<comment type="caution">
    <text evidence="3">The sequence shown here is derived from an EMBL/GenBank/DDBJ whole genome shotgun (WGS) entry which is preliminary data.</text>
</comment>
<evidence type="ECO:0000313" key="4">
    <source>
        <dbReference type="Proteomes" id="UP001221150"/>
    </source>
</evidence>
<dbReference type="Proteomes" id="UP001221150">
    <property type="component" value="Unassembled WGS sequence"/>
</dbReference>
<evidence type="ECO:0000313" key="3">
    <source>
        <dbReference type="EMBL" id="MDF3302100.1"/>
    </source>
</evidence>
<dbReference type="InterPro" id="IPR041413">
    <property type="entry name" value="MLTR_LBD"/>
</dbReference>
<accession>A0ABT6ABS3</accession>
<reference evidence="3 4" key="1">
    <citation type="submission" date="2023-03" db="EMBL/GenBank/DDBJ databases">
        <title>Draft genome sequence of Streptomyces sp. K1PA1 isolated from peat swamp forest in Thailand.</title>
        <authorList>
            <person name="Klaysubun C."/>
            <person name="Duangmal K."/>
        </authorList>
    </citation>
    <scope>NUCLEOTIDE SEQUENCE [LARGE SCALE GENOMIC DNA]</scope>
    <source>
        <strain evidence="3 4">K1PA1</strain>
    </source>
</reference>
<dbReference type="RefSeq" id="WP_276111707.1">
    <property type="nucleotide sequence ID" value="NZ_JARJBB010000018.1"/>
</dbReference>
<feature type="region of interest" description="Disordered" evidence="1">
    <location>
        <begin position="113"/>
        <end position="138"/>
    </location>
</feature>
<sequence>MRSLRGRTLHEPWEDTVAHPVAHLRAVAGADPDNPGLTEPVGELALKSPQFARLWERYDVCERGGGQKCFRHPGAGAMTPTYEVMRLAPTGGRRMVVYQAVPGSPDEAAMLRLESTGARPEPGQEPAPQPEPVPVPTG</sequence>
<proteinExistence type="predicted"/>
<gene>
    <name evidence="3" type="ORF">P3H78_26415</name>
</gene>
<feature type="domain" description="MmyB-like transcription regulator ligand binding" evidence="2">
    <location>
        <begin position="6"/>
        <end position="113"/>
    </location>
</feature>
<name>A0ABT6ABS3_9ACTN</name>
<feature type="compositionally biased region" description="Pro residues" evidence="1">
    <location>
        <begin position="123"/>
        <end position="138"/>
    </location>
</feature>
<organism evidence="3 4">
    <name type="scientific">Streptomyces tropicalis</name>
    <dbReference type="NCBI Taxonomy" id="3034234"/>
    <lineage>
        <taxon>Bacteria</taxon>
        <taxon>Bacillati</taxon>
        <taxon>Actinomycetota</taxon>
        <taxon>Actinomycetes</taxon>
        <taxon>Kitasatosporales</taxon>
        <taxon>Streptomycetaceae</taxon>
        <taxon>Streptomyces</taxon>
    </lineage>
</organism>
<dbReference type="PANTHER" id="PTHR35010:SF2">
    <property type="entry name" value="BLL4672 PROTEIN"/>
    <property type="match status" value="1"/>
</dbReference>
<dbReference type="Pfam" id="PF17765">
    <property type="entry name" value="MLTR_LBD"/>
    <property type="match status" value="1"/>
</dbReference>
<evidence type="ECO:0000259" key="2">
    <source>
        <dbReference type="Pfam" id="PF17765"/>
    </source>
</evidence>
<dbReference type="EMBL" id="JARJBB010000018">
    <property type="protein sequence ID" value="MDF3302100.1"/>
    <property type="molecule type" value="Genomic_DNA"/>
</dbReference>
<evidence type="ECO:0000256" key="1">
    <source>
        <dbReference type="SAM" id="MobiDB-lite"/>
    </source>
</evidence>
<dbReference type="PANTHER" id="PTHR35010">
    <property type="entry name" value="BLL4672 PROTEIN-RELATED"/>
    <property type="match status" value="1"/>
</dbReference>
<protein>
    <recommendedName>
        <fullName evidence="2">MmyB-like transcription regulator ligand binding domain-containing protein</fullName>
    </recommendedName>
</protein>
<keyword evidence="4" id="KW-1185">Reference proteome</keyword>